<dbReference type="GeneID" id="84229344"/>
<evidence type="ECO:0000313" key="3">
    <source>
        <dbReference type="Proteomes" id="UP001183006"/>
    </source>
</evidence>
<dbReference type="GO" id="GO:0016020">
    <property type="term" value="C:membrane"/>
    <property type="evidence" value="ECO:0007669"/>
    <property type="project" value="InterPro"/>
</dbReference>
<keyword evidence="3" id="KW-1185">Reference proteome</keyword>
<dbReference type="InterPro" id="IPR001434">
    <property type="entry name" value="OmcB-like_DUF11"/>
</dbReference>
<name>A0AA51UGY0_9EURY</name>
<dbReference type="InterPro" id="IPR015919">
    <property type="entry name" value="Cadherin-like_sf"/>
</dbReference>
<dbReference type="SMART" id="SM00736">
    <property type="entry name" value="CADG"/>
    <property type="match status" value="4"/>
</dbReference>
<evidence type="ECO:0000259" key="1">
    <source>
        <dbReference type="SMART" id="SM00736"/>
    </source>
</evidence>
<dbReference type="InterPro" id="IPR013783">
    <property type="entry name" value="Ig-like_fold"/>
</dbReference>
<dbReference type="EMBL" id="CP133594">
    <property type="protein sequence ID" value="WMW23067.1"/>
    <property type="molecule type" value="Genomic_DNA"/>
</dbReference>
<proteinExistence type="predicted"/>
<gene>
    <name evidence="2" type="ORF">RE476_04345</name>
</gene>
<feature type="domain" description="Dystroglycan-type cadherin-like" evidence="1">
    <location>
        <begin position="292"/>
        <end position="383"/>
    </location>
</feature>
<protein>
    <submittedName>
        <fullName evidence="2">Ig domain-containing protein</fullName>
    </submittedName>
</protein>
<evidence type="ECO:0000313" key="2">
    <source>
        <dbReference type="EMBL" id="WMW23067.1"/>
    </source>
</evidence>
<dbReference type="AlphaFoldDB" id="A0AA51UGY0"/>
<feature type="domain" description="Dystroglycan-type cadherin-like" evidence="1">
    <location>
        <begin position="656"/>
        <end position="744"/>
    </location>
</feature>
<dbReference type="Pfam" id="PF05345">
    <property type="entry name" value="He_PIG"/>
    <property type="match status" value="5"/>
</dbReference>
<accession>A0AA51UGY0</accession>
<reference evidence="2" key="1">
    <citation type="submission" date="2023-08" db="EMBL/GenBank/DDBJ databases">
        <title>Methanolobus mangrovi sp. nov. and Methanolobus sediminis sp. nov, two novel methylotrophic methanogens isolated from mangrove sediments in China.</title>
        <authorList>
            <person name="Zhou J."/>
        </authorList>
    </citation>
    <scope>NUCLEOTIDE SEQUENCE</scope>
    <source>
        <strain evidence="2">FTZ2</strain>
    </source>
</reference>
<dbReference type="Proteomes" id="UP001183006">
    <property type="component" value="Chromosome"/>
</dbReference>
<dbReference type="Gene3D" id="2.60.40.10">
    <property type="entry name" value="Immunoglobulins"/>
    <property type="match status" value="6"/>
</dbReference>
<organism evidence="2 3">
    <name type="scientific">Methanolobus mangrovi</name>
    <dbReference type="NCBI Taxonomy" id="3072977"/>
    <lineage>
        <taxon>Archaea</taxon>
        <taxon>Methanobacteriati</taxon>
        <taxon>Methanobacteriota</taxon>
        <taxon>Stenosarchaea group</taxon>
        <taxon>Methanomicrobia</taxon>
        <taxon>Methanosarcinales</taxon>
        <taxon>Methanosarcinaceae</taxon>
        <taxon>Methanolobus</taxon>
    </lineage>
</organism>
<dbReference type="Pfam" id="PF17963">
    <property type="entry name" value="Big_9"/>
    <property type="match status" value="1"/>
</dbReference>
<dbReference type="RefSeq" id="WP_309309183.1">
    <property type="nucleotide sequence ID" value="NZ_CP133594.1"/>
</dbReference>
<dbReference type="GO" id="GO:0005509">
    <property type="term" value="F:calcium ion binding"/>
    <property type="evidence" value="ECO:0007669"/>
    <property type="project" value="InterPro"/>
</dbReference>
<dbReference type="KEGG" id="mmav:RE476_04345"/>
<dbReference type="Pfam" id="PF01345">
    <property type="entry name" value="DUF11"/>
    <property type="match status" value="1"/>
</dbReference>
<dbReference type="Pfam" id="PF24346">
    <property type="entry name" value="DUF7507"/>
    <property type="match status" value="1"/>
</dbReference>
<feature type="domain" description="Dystroglycan-type cadherin-like" evidence="1">
    <location>
        <begin position="384"/>
        <end position="474"/>
    </location>
</feature>
<feature type="domain" description="Dystroglycan-type cadherin-like" evidence="1">
    <location>
        <begin position="564"/>
        <end position="654"/>
    </location>
</feature>
<dbReference type="SUPFAM" id="SSF49313">
    <property type="entry name" value="Cadherin-like"/>
    <property type="match status" value="5"/>
</dbReference>
<dbReference type="InterPro" id="IPR055354">
    <property type="entry name" value="DUF7507"/>
</dbReference>
<sequence length="1088" mass="116634">MYCVEHKCIKISVLIVFSLLMLSIPVLASGEITATRQISKTTVNPGENFTVVIDLSTAEELVTIGLQEVLPSGWTITENNSGLFTYSPSQNEWVWSNIMSNVPSGTSATVIYDVTVPASALPGDYIISGKTLGKQTPDNGGTSIVYDTLGDDLISISSSGDAISGVRTLSQTSVNPGDIFSVLIELTTAEELVTLGVQETVPEGWVIAENNSGLFTYSPSQNEWVWSNIMSNVPSGTTATIIYDVTVPENICFGEYSISGKTVGKLLPSSGGASIEFAIEGQDQVLVNNVPPVFDAIDDLEVDENEYLSFNVAASDQECDTLTYSAVGLEALPGANFNATTLTFEWTPSYSQDGTYMVMFKVSDGELENSTIVNIKVNNIDRPLELDSIGNKVVNENELLSIMISATDPDGDTVTYSANGLPAGAIFDDVSGEFSWIPNYNDAGNYNVEFIATANGVEDSETITISVENIDRAPELDPIGNKVVNENELLSFIISATDPDGDTVAYSSNGLPAGSTLDDVSGEFSWIPNYNDAGNYNVEFIATAFGVEDSETITITVENIDRAPELNPIGNKVANENELLSFTILATDSDGDTVTYSAKGLPAGATLDDVSGEFTWTPEFGLAGNYAVEFIATANGVEDSETITISVGDVDRAPEIDPIGNKFVNENELLSFTILATDLDGDAVTYTANGLPTGATLDDVSGEFSWTPGYNDSGNYDVEFIVVANSLNDSETITITVENVDRAPAMDTIGDKTVNENESLIFTISAIDPDPEDVLVYSTNASFGELVGNEFSWTPGFDDVGEYIVEFSVTDGTLTDSQKINIIVQVTPTMLLEISDGLEVITPNTEVTYEISYDNRMSMDLHGAVITNGLPDGVTFVSASDNGVFDENASAITWYLGDVPKDASGVITVTVMVNDNCTGEIICCAMFDCEETSTFLATDETNVISQVPSISIEKLTNGHDSDTPVSVYIPVGETVTWKYIVTNTGGVPLVNIEIVDDKEGLVGTKDVLNPGETVEYLLYGTAEYGLYTNEAQLTAEYNGLIVSDIDPSSYYGYIPSDDNNPIHEVPTAHPLVTASVLGFVLMLYMRRK</sequence>
<dbReference type="InterPro" id="IPR006644">
    <property type="entry name" value="Cadg"/>
</dbReference>